<keyword evidence="1" id="KW-0496">Mitochondrion</keyword>
<name>A0A1Y0AZC3_9LAMI</name>
<accession>A0A1Y0AZC3</accession>
<sequence>MAVLMPVAVCVCDAQRTTTDRASLQCLVQFNMGLDDGVQNKIL</sequence>
<evidence type="ECO:0000313" key="1">
    <source>
        <dbReference type="EMBL" id="ART30490.1"/>
    </source>
</evidence>
<reference evidence="1" key="1">
    <citation type="submission" date="2017-03" db="EMBL/GenBank/DDBJ databases">
        <title>The mitochondrial genome of the carnivorous plant Utricularia reniformis (Lentibulariaceae): structure, comparative analysis and evolutionary landmarks.</title>
        <authorList>
            <person name="Silva S.R."/>
            <person name="Alvarenga D.O."/>
            <person name="Michael T.P."/>
            <person name="Miranda V.F.O."/>
            <person name="Varani A.M."/>
        </authorList>
    </citation>
    <scope>NUCLEOTIDE SEQUENCE</scope>
</reference>
<dbReference type="AlphaFoldDB" id="A0A1Y0AZC3"/>
<gene>
    <name evidence="1" type="ORF">AEK19_MT0212</name>
</gene>
<protein>
    <submittedName>
        <fullName evidence="1">Uncharacterized protein</fullName>
    </submittedName>
</protein>
<geneLocation type="mitochondrion" evidence="1"/>
<organism evidence="1">
    <name type="scientific">Utricularia reniformis</name>
    <dbReference type="NCBI Taxonomy" id="192314"/>
    <lineage>
        <taxon>Eukaryota</taxon>
        <taxon>Viridiplantae</taxon>
        <taxon>Streptophyta</taxon>
        <taxon>Embryophyta</taxon>
        <taxon>Tracheophyta</taxon>
        <taxon>Spermatophyta</taxon>
        <taxon>Magnoliopsida</taxon>
        <taxon>eudicotyledons</taxon>
        <taxon>Gunneridae</taxon>
        <taxon>Pentapetalae</taxon>
        <taxon>asterids</taxon>
        <taxon>lamiids</taxon>
        <taxon>Lamiales</taxon>
        <taxon>Lentibulariaceae</taxon>
        <taxon>Utricularia</taxon>
    </lineage>
</organism>
<proteinExistence type="predicted"/>
<dbReference type="EMBL" id="KY774314">
    <property type="protein sequence ID" value="ART30490.1"/>
    <property type="molecule type" value="Genomic_DNA"/>
</dbReference>